<dbReference type="GO" id="GO:0006096">
    <property type="term" value="P:glycolytic process"/>
    <property type="evidence" value="ECO:0007669"/>
    <property type="project" value="UniProtKB-UniRule"/>
</dbReference>
<dbReference type="OrthoDB" id="9800595at2"/>
<dbReference type="GO" id="GO:0005524">
    <property type="term" value="F:ATP binding"/>
    <property type="evidence" value="ECO:0007669"/>
    <property type="project" value="UniProtKB-UniRule"/>
</dbReference>
<evidence type="ECO:0000256" key="3">
    <source>
        <dbReference type="HAMAP-Rule" id="MF_00524"/>
    </source>
</evidence>
<dbReference type="Pfam" id="PF02685">
    <property type="entry name" value="Glucokinase"/>
    <property type="match status" value="1"/>
</dbReference>
<dbReference type="STRING" id="1125411.W908_05045"/>
<dbReference type="PANTHER" id="PTHR47690">
    <property type="entry name" value="GLUCOKINASE"/>
    <property type="match status" value="1"/>
</dbReference>
<dbReference type="InterPro" id="IPR050201">
    <property type="entry name" value="Bacterial_glucokinase"/>
</dbReference>
<keyword evidence="6" id="KW-1185">Reference proteome</keyword>
<dbReference type="AlphaFoldDB" id="A0A0M3T202"/>
<dbReference type="HAMAP" id="MF_00524">
    <property type="entry name" value="Glucokinase"/>
    <property type="match status" value="1"/>
</dbReference>
<keyword evidence="3" id="KW-0324">Glycolysis</keyword>
<evidence type="ECO:0000256" key="2">
    <source>
        <dbReference type="ARBA" id="ARBA00022777"/>
    </source>
</evidence>
<sequence>METEVIKTQGYNLVGDIGGTNARFALLVPGESELTNIKTLSCTEFETVQEAMTSYLSSIQNVEINSSCIASAGTTHLDIFKPANNDWVINKADVSSALHNVEVNWINDFSAQALATSTLSEDDIVVVNQGNAQIDRVRLVIGPGTGLGTCGLIESSNRWIPLPAQGGHTDFAPNSDLEIEILKILKKQFGHVSVERILSGPGIVNLYKAICQINGRDIIFQSPSEVTSAAIKANSDLTAKETLNLFCKIFGSVTGTIALTTGCLGGIYITSDLVRNFLDFFLESDFLESFQDKGRLDYYMTDIPICISKKQNMGLIGSAYKINNL</sequence>
<dbReference type="Proteomes" id="UP000068905">
    <property type="component" value="Chromosome"/>
</dbReference>
<comment type="catalytic activity">
    <reaction evidence="3">
        <text>D-glucose + ATP = D-glucose 6-phosphate + ADP + H(+)</text>
        <dbReference type="Rhea" id="RHEA:17825"/>
        <dbReference type="ChEBI" id="CHEBI:4167"/>
        <dbReference type="ChEBI" id="CHEBI:15378"/>
        <dbReference type="ChEBI" id="CHEBI:30616"/>
        <dbReference type="ChEBI" id="CHEBI:61548"/>
        <dbReference type="ChEBI" id="CHEBI:456216"/>
        <dbReference type="EC" id="2.7.1.2"/>
    </reaction>
</comment>
<evidence type="ECO:0000256" key="1">
    <source>
        <dbReference type="ARBA" id="ARBA00022679"/>
    </source>
</evidence>
<dbReference type="PANTHER" id="PTHR47690:SF1">
    <property type="entry name" value="GLUCOKINASE"/>
    <property type="match status" value="1"/>
</dbReference>
<protein>
    <recommendedName>
        <fullName evidence="3">Glucokinase</fullName>
        <ecNumber evidence="3">2.7.1.2</ecNumber>
    </recommendedName>
    <alternativeName>
        <fullName evidence="3">Glucose kinase</fullName>
    </alternativeName>
</protein>
<dbReference type="KEGG" id="tsn:W908_05045"/>
<keyword evidence="3" id="KW-0547">Nucleotide-binding</keyword>
<evidence type="ECO:0000256" key="4">
    <source>
        <dbReference type="RuleBase" id="RU004046"/>
    </source>
</evidence>
<dbReference type="EMBL" id="CP006911">
    <property type="protein sequence ID" value="ALE01971.1"/>
    <property type="molecule type" value="Genomic_DNA"/>
</dbReference>
<keyword evidence="2 3" id="KW-0418">Kinase</keyword>
<dbReference type="GO" id="GO:0005829">
    <property type="term" value="C:cytosol"/>
    <property type="evidence" value="ECO:0007669"/>
    <property type="project" value="TreeGrafter"/>
</dbReference>
<keyword evidence="3" id="KW-0067">ATP-binding</keyword>
<dbReference type="InterPro" id="IPR043129">
    <property type="entry name" value="ATPase_NBD"/>
</dbReference>
<name>A0A0M3T202_9GAMM</name>
<comment type="similarity">
    <text evidence="3 4">Belongs to the bacterial glucokinase family.</text>
</comment>
<keyword evidence="3" id="KW-0963">Cytoplasm</keyword>
<dbReference type="Gene3D" id="3.40.367.20">
    <property type="match status" value="1"/>
</dbReference>
<dbReference type="NCBIfam" id="TIGR00749">
    <property type="entry name" value="glk"/>
    <property type="match status" value="1"/>
</dbReference>
<dbReference type="SUPFAM" id="SSF53067">
    <property type="entry name" value="Actin-like ATPase domain"/>
    <property type="match status" value="1"/>
</dbReference>
<dbReference type="PATRIC" id="fig|1125411.7.peg.994"/>
<dbReference type="Gene3D" id="3.30.420.40">
    <property type="match status" value="1"/>
</dbReference>
<reference evidence="5 6" key="1">
    <citation type="journal article" date="2015" name="Genome Announc.">
        <title>Genome Sequence of 'Candidatus Thioglobus singularis' Strain PS1, a Mixotroph from the SUP05 Clade of Marine Gammaproteobacteria.</title>
        <authorList>
            <person name="Marshall K.T."/>
            <person name="Morris R.M."/>
        </authorList>
    </citation>
    <scope>NUCLEOTIDE SEQUENCE [LARGE SCALE GENOMIC DNA]</scope>
    <source>
        <strain evidence="5 6">PS1</strain>
    </source>
</reference>
<keyword evidence="1 3" id="KW-0808">Transferase</keyword>
<comment type="subcellular location">
    <subcellularLocation>
        <location evidence="3">Cytoplasm</location>
    </subcellularLocation>
</comment>
<evidence type="ECO:0000313" key="5">
    <source>
        <dbReference type="EMBL" id="ALE01971.1"/>
    </source>
</evidence>
<dbReference type="GO" id="GO:0005536">
    <property type="term" value="F:D-glucose binding"/>
    <property type="evidence" value="ECO:0007669"/>
    <property type="project" value="InterPro"/>
</dbReference>
<dbReference type="CDD" id="cd24008">
    <property type="entry name" value="ASKHA_NBD_GLK"/>
    <property type="match status" value="1"/>
</dbReference>
<gene>
    <name evidence="3 5" type="primary">glk</name>
    <name evidence="5" type="ORF">W908_05045</name>
</gene>
<feature type="binding site" evidence="3">
    <location>
        <begin position="15"/>
        <end position="20"/>
    </location>
    <ligand>
        <name>ATP</name>
        <dbReference type="ChEBI" id="CHEBI:30616"/>
    </ligand>
</feature>
<dbReference type="InterPro" id="IPR003836">
    <property type="entry name" value="Glucokinase"/>
</dbReference>
<dbReference type="EC" id="2.7.1.2" evidence="3"/>
<dbReference type="GO" id="GO:0004340">
    <property type="term" value="F:glucokinase activity"/>
    <property type="evidence" value="ECO:0007669"/>
    <property type="project" value="UniProtKB-UniRule"/>
</dbReference>
<evidence type="ECO:0000313" key="6">
    <source>
        <dbReference type="Proteomes" id="UP000068905"/>
    </source>
</evidence>
<accession>A0A0M3T202</accession>
<organism evidence="5 6">
    <name type="scientific">Candidatus Pseudothioglobus singularis PS1</name>
    <dbReference type="NCBI Taxonomy" id="1125411"/>
    <lineage>
        <taxon>Bacteria</taxon>
        <taxon>Pseudomonadati</taxon>
        <taxon>Pseudomonadota</taxon>
        <taxon>Gammaproteobacteria</taxon>
        <taxon>Candidatus Pseudothioglobaceae</taxon>
        <taxon>Candidatus Pseudothioglobus</taxon>
    </lineage>
</organism>
<proteinExistence type="inferred from homology"/>